<dbReference type="InterPro" id="IPR050511">
    <property type="entry name" value="AMPK_gamma/SDS23_families"/>
</dbReference>
<reference evidence="5 6" key="1">
    <citation type="journal article" date="2013" name="Genome Biol.">
        <title>Genome of Acanthamoeba castellanii highlights extensive lateral gene transfer and early evolution of tyrosine kinase signaling.</title>
        <authorList>
            <person name="Clarke M."/>
            <person name="Lohan A.J."/>
            <person name="Liu B."/>
            <person name="Lagkouvardos I."/>
            <person name="Roy S."/>
            <person name="Zafar N."/>
            <person name="Bertelli C."/>
            <person name="Schilde C."/>
            <person name="Kianianmomeni A."/>
            <person name="Burglin T.R."/>
            <person name="Frech C."/>
            <person name="Turcotte B."/>
            <person name="Kopec K.O."/>
            <person name="Synnott J.M."/>
            <person name="Choo C."/>
            <person name="Paponov I."/>
            <person name="Finkler A."/>
            <person name="Soon Heng Tan C."/>
            <person name="Hutchins A.P."/>
            <person name="Weinmeier T."/>
            <person name="Rattei T."/>
            <person name="Chu J.S."/>
            <person name="Gimenez G."/>
            <person name="Irimia M."/>
            <person name="Rigden D.J."/>
            <person name="Fitzpatrick D.A."/>
            <person name="Lorenzo-Morales J."/>
            <person name="Bateman A."/>
            <person name="Chiu C.H."/>
            <person name="Tang P."/>
            <person name="Hegemann P."/>
            <person name="Fromm H."/>
            <person name="Raoult D."/>
            <person name="Greub G."/>
            <person name="Miranda-Saavedra D."/>
            <person name="Chen N."/>
            <person name="Nash P."/>
            <person name="Ginger M.L."/>
            <person name="Horn M."/>
            <person name="Schaap P."/>
            <person name="Caler L."/>
            <person name="Loftus B."/>
        </authorList>
    </citation>
    <scope>NUCLEOTIDE SEQUENCE [LARGE SCALE GENOMIC DNA]</scope>
    <source>
        <strain evidence="5 6">Neff</strain>
    </source>
</reference>
<evidence type="ECO:0000256" key="2">
    <source>
        <dbReference type="ARBA" id="ARBA00023122"/>
    </source>
</evidence>
<dbReference type="GeneID" id="14922103"/>
<dbReference type="Proteomes" id="UP000011083">
    <property type="component" value="Unassembled WGS sequence"/>
</dbReference>
<dbReference type="AlphaFoldDB" id="L8H7X6"/>
<dbReference type="CDD" id="cd02205">
    <property type="entry name" value="CBS_pair_SF"/>
    <property type="match status" value="2"/>
</dbReference>
<keyword evidence="1" id="KW-0677">Repeat</keyword>
<dbReference type="PROSITE" id="PS51371">
    <property type="entry name" value="CBS"/>
    <property type="match status" value="2"/>
</dbReference>
<proteinExistence type="predicted"/>
<dbReference type="SUPFAM" id="SSF54631">
    <property type="entry name" value="CBS-domain pair"/>
    <property type="match status" value="2"/>
</dbReference>
<dbReference type="PANTHER" id="PTHR13780">
    <property type="entry name" value="AMP-ACTIVATED PROTEIN KINASE, GAMMA REGULATORY SUBUNIT"/>
    <property type="match status" value="1"/>
</dbReference>
<dbReference type="InterPro" id="IPR000644">
    <property type="entry name" value="CBS_dom"/>
</dbReference>
<dbReference type="STRING" id="1257118.L8H7X6"/>
<keyword evidence="2 3" id="KW-0129">CBS domain</keyword>
<dbReference type="InterPro" id="IPR046342">
    <property type="entry name" value="CBS_dom_sf"/>
</dbReference>
<dbReference type="SMART" id="SM00116">
    <property type="entry name" value="CBS"/>
    <property type="match status" value="3"/>
</dbReference>
<feature type="domain" description="CBS" evidence="4">
    <location>
        <begin position="303"/>
        <end position="361"/>
    </location>
</feature>
<organism evidence="5 6">
    <name type="scientific">Acanthamoeba castellanii (strain ATCC 30010 / Neff)</name>
    <dbReference type="NCBI Taxonomy" id="1257118"/>
    <lineage>
        <taxon>Eukaryota</taxon>
        <taxon>Amoebozoa</taxon>
        <taxon>Discosea</taxon>
        <taxon>Longamoebia</taxon>
        <taxon>Centramoebida</taxon>
        <taxon>Acanthamoebidae</taxon>
        <taxon>Acanthamoeba</taxon>
    </lineage>
</organism>
<dbReference type="VEuPathDB" id="AmoebaDB:ACA1_277720"/>
<evidence type="ECO:0000313" key="6">
    <source>
        <dbReference type="Proteomes" id="UP000011083"/>
    </source>
</evidence>
<dbReference type="KEGG" id="acan:ACA1_277720"/>
<accession>L8H7X6</accession>
<name>L8H7X6_ACACF</name>
<sequence>MEPMSTERYPHPTHPEVGRAAAQPLYDPTLVGPAAPGPHRLTREQLFHDMKVRDLLLALGVSPGGRDVIYFQAHTTIETAMAKERIHSAPVWVEQPERGYTQIVKWHSCMVAQIAVSAIQVDVQDLAAALFSLHGDDVESVKNSFFQRQVLSVASLAQRDQMRPVTLDTRVGDVLLAMVNIAHRVVVVDDSRFDSSKLLHVISQFDMLRFLDKYAAQFPIDLNTIEAYQLMNTNVVSVPPTTRAIEALSKCLQHKFSGMAIIDPANNKFVGHISVSDLRGITPTDFIDLWLPVTQYLERRGLASRPTIWCLPGSLLPEIIRRMIDNHVHRVYIADRIGHAAGIITITDLLAYLLARLFPGE</sequence>
<protein>
    <submittedName>
        <fullName evidence="5">CBS domain containing protein</fullName>
    </submittedName>
</protein>
<dbReference type="Pfam" id="PF00571">
    <property type="entry name" value="CBS"/>
    <property type="match status" value="2"/>
</dbReference>
<dbReference type="OrthoDB" id="449052at2759"/>
<feature type="domain" description="CBS" evidence="4">
    <location>
        <begin position="231"/>
        <end position="289"/>
    </location>
</feature>
<dbReference type="RefSeq" id="XP_004344586.1">
    <property type="nucleotide sequence ID" value="XM_004344536.1"/>
</dbReference>
<dbReference type="Gene3D" id="3.10.580.10">
    <property type="entry name" value="CBS-domain"/>
    <property type="match status" value="2"/>
</dbReference>
<evidence type="ECO:0000259" key="4">
    <source>
        <dbReference type="PROSITE" id="PS51371"/>
    </source>
</evidence>
<evidence type="ECO:0000313" key="5">
    <source>
        <dbReference type="EMBL" id="ELR20843.1"/>
    </source>
</evidence>
<evidence type="ECO:0000256" key="1">
    <source>
        <dbReference type="ARBA" id="ARBA00022737"/>
    </source>
</evidence>
<dbReference type="PANTHER" id="PTHR13780:SF128">
    <property type="entry name" value="CBS DOMAIN-CONTAINING PROTEIN"/>
    <property type="match status" value="1"/>
</dbReference>
<gene>
    <name evidence="5" type="ORF">ACA1_277720</name>
</gene>
<keyword evidence="6" id="KW-1185">Reference proteome</keyword>
<evidence type="ECO:0000256" key="3">
    <source>
        <dbReference type="PROSITE-ProRule" id="PRU00703"/>
    </source>
</evidence>
<dbReference type="EMBL" id="KB007908">
    <property type="protein sequence ID" value="ELR20843.1"/>
    <property type="molecule type" value="Genomic_DNA"/>
</dbReference>